<dbReference type="GeneID" id="68100803"/>
<feature type="compositionally biased region" description="Low complexity" evidence="1">
    <location>
        <begin position="186"/>
        <end position="212"/>
    </location>
</feature>
<feature type="compositionally biased region" description="Polar residues" evidence="1">
    <location>
        <begin position="97"/>
        <end position="113"/>
    </location>
</feature>
<feature type="region of interest" description="Disordered" evidence="1">
    <location>
        <begin position="258"/>
        <end position="320"/>
    </location>
</feature>
<feature type="compositionally biased region" description="Low complexity" evidence="1">
    <location>
        <begin position="460"/>
        <end position="480"/>
    </location>
</feature>
<feature type="region of interest" description="Disordered" evidence="1">
    <location>
        <begin position="62"/>
        <end position="216"/>
    </location>
</feature>
<comment type="caution">
    <text evidence="2">The sequence shown here is derived from an EMBL/GenBank/DDBJ whole genome shotgun (WGS) entry which is preliminary data.</text>
</comment>
<feature type="compositionally biased region" description="Basic and acidic residues" evidence="1">
    <location>
        <begin position="62"/>
        <end position="86"/>
    </location>
</feature>
<feature type="region of interest" description="Disordered" evidence="1">
    <location>
        <begin position="332"/>
        <end position="364"/>
    </location>
</feature>
<dbReference type="RefSeq" id="XP_044545468.1">
    <property type="nucleotide sequence ID" value="XM_044698415.1"/>
</dbReference>
<dbReference type="EMBL" id="PYSW02000034">
    <property type="protein sequence ID" value="KAG2378206.1"/>
    <property type="molecule type" value="Genomic_DNA"/>
</dbReference>
<dbReference type="Proteomes" id="UP000816034">
    <property type="component" value="Unassembled WGS sequence"/>
</dbReference>
<evidence type="ECO:0000256" key="1">
    <source>
        <dbReference type="SAM" id="MobiDB-lite"/>
    </source>
</evidence>
<sequence length="646" mass="73091">MPIYSMASHNLHAYGDGEEKENSKERKIEEGTMKESPRRGLAQAWLSGFNRERVKAFHDEKLVDERNNVPEEDKRKQTSAIHEKSSLESVQVEYDESNSPPMSYSKNVSSNNTTKHRVRIGGDITLSPRENNDSLGMISRIYNSNTSPTSNNEVYKDEKPQKKIFLGRSLSSPTQHDKPMAPPSSSPSFNQPSSPRQTKSTSSSTTNTMTGSPLRFDSYLSSSVKLVKQMMEKYSLNEIATQRVDDSCFIANLVKGGSPVIEQQSSPRHSFQNRVGSPRIERELSSSVSSHYGRAVENAKESPKSSKQSPIASDKKRSQSLLEKHKLELDEFLNDVSSSSSSDDESNLEENDSKLPDPAKNPREYYEFMLAQALAKKSEKKEPGSNEYEKMADLTFEESMSTLKKTLDSAERIKEESLTSHTQRRRVYDSLKRGLGARPFDGTSPEGDVKPPPSSPRTPLPQQHQPLPNPSSPSQNSYQPAFKFENEASTIDTKPRKKDSALEVFQRLYTIKKPPEDESSTSETPRSPRSSKRPSSPANDTFVNRMKLCEEERQQRLEDLRSKFNNNLKKDVSFSPKINDNSKSMQRSVESLLLWQKEKTSRKEQLIKIKKEKEVPSECTFSPELSPRSQKLAKKKSTIPIALREY</sequence>
<feature type="compositionally biased region" description="Pro residues" evidence="1">
    <location>
        <begin position="450"/>
        <end position="459"/>
    </location>
</feature>
<gene>
    <name evidence="2" type="ORF">C9374_008349</name>
</gene>
<name>A0AA88KHH7_NAELO</name>
<feature type="compositionally biased region" description="Basic and acidic residues" evidence="1">
    <location>
        <begin position="351"/>
        <end position="364"/>
    </location>
</feature>
<feature type="region of interest" description="Disordered" evidence="1">
    <location>
        <begin position="1"/>
        <end position="41"/>
    </location>
</feature>
<feature type="compositionally biased region" description="Low complexity" evidence="1">
    <location>
        <begin position="521"/>
        <end position="537"/>
    </location>
</feature>
<evidence type="ECO:0000313" key="3">
    <source>
        <dbReference type="Proteomes" id="UP000816034"/>
    </source>
</evidence>
<feature type="compositionally biased region" description="Basic and acidic residues" evidence="1">
    <location>
        <begin position="15"/>
        <end position="38"/>
    </location>
</feature>
<accession>A0AA88KHH7</accession>
<feature type="compositionally biased region" description="Polar residues" evidence="1">
    <location>
        <begin position="141"/>
        <end position="153"/>
    </location>
</feature>
<proteinExistence type="predicted"/>
<feature type="compositionally biased region" description="Polar residues" evidence="1">
    <location>
        <begin position="261"/>
        <end position="275"/>
    </location>
</feature>
<dbReference type="AlphaFoldDB" id="A0AA88KHH7"/>
<evidence type="ECO:0000313" key="2">
    <source>
        <dbReference type="EMBL" id="KAG2378206.1"/>
    </source>
</evidence>
<keyword evidence="3" id="KW-1185">Reference proteome</keyword>
<organism evidence="2 3">
    <name type="scientific">Naegleria lovaniensis</name>
    <name type="common">Amoeba</name>
    <dbReference type="NCBI Taxonomy" id="51637"/>
    <lineage>
        <taxon>Eukaryota</taxon>
        <taxon>Discoba</taxon>
        <taxon>Heterolobosea</taxon>
        <taxon>Tetramitia</taxon>
        <taxon>Eutetramitia</taxon>
        <taxon>Vahlkampfiidae</taxon>
        <taxon>Naegleria</taxon>
    </lineage>
</organism>
<protein>
    <submittedName>
        <fullName evidence="2">Uncharacterized protein</fullName>
    </submittedName>
</protein>
<reference evidence="2 3" key="1">
    <citation type="journal article" date="2018" name="BMC Genomics">
        <title>The genome of Naegleria lovaniensis, the basis for a comparative approach to unravel pathogenicity factors of the human pathogenic amoeba N. fowleri.</title>
        <authorList>
            <person name="Liechti N."/>
            <person name="Schurch N."/>
            <person name="Bruggmann R."/>
            <person name="Wittwer M."/>
        </authorList>
    </citation>
    <scope>NUCLEOTIDE SEQUENCE [LARGE SCALE GENOMIC DNA]</scope>
    <source>
        <strain evidence="2 3">ATCC 30569</strain>
    </source>
</reference>
<feature type="region of interest" description="Disordered" evidence="1">
    <location>
        <begin position="414"/>
        <end position="543"/>
    </location>
</feature>